<gene>
    <name evidence="2" type="ORF">FSB_LOCUS46451</name>
</gene>
<reference evidence="2" key="1">
    <citation type="submission" date="2018-02" db="EMBL/GenBank/DDBJ databases">
        <authorList>
            <person name="Cohen D.B."/>
            <person name="Kent A.D."/>
        </authorList>
    </citation>
    <scope>NUCLEOTIDE SEQUENCE</scope>
</reference>
<dbReference type="AlphaFoldDB" id="A0A2N9I3H1"/>
<evidence type="ECO:0000256" key="1">
    <source>
        <dbReference type="SAM" id="MobiDB-lite"/>
    </source>
</evidence>
<dbReference type="EMBL" id="OIVN01004657">
    <property type="protein sequence ID" value="SPD18569.1"/>
    <property type="molecule type" value="Genomic_DNA"/>
</dbReference>
<evidence type="ECO:0000313" key="2">
    <source>
        <dbReference type="EMBL" id="SPD18569.1"/>
    </source>
</evidence>
<organism evidence="2">
    <name type="scientific">Fagus sylvatica</name>
    <name type="common">Beechnut</name>
    <dbReference type="NCBI Taxonomy" id="28930"/>
    <lineage>
        <taxon>Eukaryota</taxon>
        <taxon>Viridiplantae</taxon>
        <taxon>Streptophyta</taxon>
        <taxon>Embryophyta</taxon>
        <taxon>Tracheophyta</taxon>
        <taxon>Spermatophyta</taxon>
        <taxon>Magnoliopsida</taxon>
        <taxon>eudicotyledons</taxon>
        <taxon>Gunneridae</taxon>
        <taxon>Pentapetalae</taxon>
        <taxon>rosids</taxon>
        <taxon>fabids</taxon>
        <taxon>Fagales</taxon>
        <taxon>Fagaceae</taxon>
        <taxon>Fagus</taxon>
    </lineage>
</organism>
<accession>A0A2N9I3H1</accession>
<name>A0A2N9I3H1_FAGSY</name>
<proteinExistence type="predicted"/>
<protein>
    <submittedName>
        <fullName evidence="2">Uncharacterized protein</fullName>
    </submittedName>
</protein>
<feature type="compositionally biased region" description="Acidic residues" evidence="1">
    <location>
        <begin position="145"/>
        <end position="174"/>
    </location>
</feature>
<feature type="region of interest" description="Disordered" evidence="1">
    <location>
        <begin position="93"/>
        <end position="114"/>
    </location>
</feature>
<feature type="region of interest" description="Disordered" evidence="1">
    <location>
        <begin position="143"/>
        <end position="174"/>
    </location>
</feature>
<sequence length="174" mass="19848">METKKLEAESKGEVVNEKQIYFEVTGPPTRGRVLGMGASIKPRDVYGITSSSQGCRKGCQEDRLKEKEEFEAYIKEIEDKWLTKKKEMEDTRLAEKKRNGGKNYSNGSTNVSYGGKYVEIQGHHTGFYASTYYTRIKNGDHNADNDIECDFEEDDSEKEESDSNQIEEIDSDDD</sequence>
<feature type="compositionally biased region" description="Polar residues" evidence="1">
    <location>
        <begin position="102"/>
        <end position="112"/>
    </location>
</feature>